<protein>
    <submittedName>
        <fullName evidence="2">Acyl-CoA carboxylase subunit beta</fullName>
    </submittedName>
</protein>
<dbReference type="Gene3D" id="3.90.226.10">
    <property type="entry name" value="2-enoyl-CoA Hydratase, Chain A, domain 1"/>
    <property type="match status" value="2"/>
</dbReference>
<dbReference type="PROSITE" id="PS50980">
    <property type="entry name" value="COA_CT_NTER"/>
    <property type="match status" value="1"/>
</dbReference>
<evidence type="ECO:0000313" key="2">
    <source>
        <dbReference type="EMBL" id="QPK78713.1"/>
    </source>
</evidence>
<dbReference type="PANTHER" id="PTHR43842">
    <property type="entry name" value="PROPIONYL-COA CARBOXYLASE BETA CHAIN"/>
    <property type="match status" value="1"/>
</dbReference>
<evidence type="ECO:0000313" key="3">
    <source>
        <dbReference type="Proteomes" id="UP000594681"/>
    </source>
</evidence>
<dbReference type="EMBL" id="CP064954">
    <property type="protein sequence ID" value="QPK78713.1"/>
    <property type="molecule type" value="Genomic_DNA"/>
</dbReference>
<dbReference type="InterPro" id="IPR029045">
    <property type="entry name" value="ClpP/crotonase-like_dom_sf"/>
</dbReference>
<dbReference type="Proteomes" id="UP000594681">
    <property type="component" value="Chromosome"/>
</dbReference>
<dbReference type="GO" id="GO:0004658">
    <property type="term" value="F:propionyl-CoA carboxylase activity"/>
    <property type="evidence" value="ECO:0007669"/>
    <property type="project" value="TreeGrafter"/>
</dbReference>
<sequence length="446" mass="46736">MTDLKTTAGKIEDLHSKLAQARAPQGTQTAARQRVLSLLDADSFVETDALARHRSKDFGREHDRPYTDGVITGYGTVDGRKVCVYSLDATIFDGTLGEVTGEKIVKVYDLAIKTGVPLVGIVEAGAPRAQEGIVSLAFLGRIMQRATQASGLVPQITVSFGTVEFLPQALGDLTIVAQADGAPHAAESADAQSADTPGTLTAADPIACAKQVLGLLPSNNRAEAPRAAAPIMAGAIADNIREEDGVLNSLVDGGECDVEQIITTVAESTLRLSPGTALGRIEGRSVGLISVQEKLDPATARFIRLCDAFNIPLVTFVDAPELPHSPAQLAQVAHAYAAATVGKLTVVVRRALGSGYVVAGSKDLGADLAYAWPTAEIAVADATALAQTLGVDDASEFLTPYQAAERGLVDAVIEPATTRGYLIEGLRLLERKYVPTPPKKLSNIIL</sequence>
<organism evidence="2 3">
    <name type="scientific">Corynebacterium lizhenjunii</name>
    <dbReference type="NCBI Taxonomy" id="2709394"/>
    <lineage>
        <taxon>Bacteria</taxon>
        <taxon>Bacillati</taxon>
        <taxon>Actinomycetota</taxon>
        <taxon>Actinomycetes</taxon>
        <taxon>Mycobacteriales</taxon>
        <taxon>Corynebacteriaceae</taxon>
        <taxon>Corynebacterium</taxon>
    </lineage>
</organism>
<dbReference type="KEGG" id="cliz:G7Y31_09205"/>
<gene>
    <name evidence="2" type="ORF">G7Y31_09205</name>
</gene>
<accession>A0A7T0KDD7</accession>
<dbReference type="GO" id="GO:0009317">
    <property type="term" value="C:acetyl-CoA carboxylase complex"/>
    <property type="evidence" value="ECO:0007669"/>
    <property type="project" value="TreeGrafter"/>
</dbReference>
<dbReference type="AlphaFoldDB" id="A0A7T0KDD7"/>
<dbReference type="RefSeq" id="WP_165009764.1">
    <property type="nucleotide sequence ID" value="NZ_CP064954.1"/>
</dbReference>
<dbReference type="InterPro" id="IPR011762">
    <property type="entry name" value="COA_CT_N"/>
</dbReference>
<keyword evidence="3" id="KW-1185">Reference proteome</keyword>
<feature type="domain" description="CoA carboxyltransferase N-terminal" evidence="1">
    <location>
        <begin position="1"/>
        <end position="162"/>
    </location>
</feature>
<dbReference type="Pfam" id="PF01039">
    <property type="entry name" value="Carboxyl_trans"/>
    <property type="match status" value="2"/>
</dbReference>
<dbReference type="SUPFAM" id="SSF52096">
    <property type="entry name" value="ClpP/crotonase"/>
    <property type="match status" value="2"/>
</dbReference>
<evidence type="ECO:0000259" key="1">
    <source>
        <dbReference type="PROSITE" id="PS50980"/>
    </source>
</evidence>
<dbReference type="InterPro" id="IPR051047">
    <property type="entry name" value="AccD/PCCB"/>
</dbReference>
<name>A0A7T0KDD7_9CORY</name>
<reference evidence="2 3" key="1">
    <citation type="submission" date="2020-11" db="EMBL/GenBank/DDBJ databases">
        <title>Corynebacterium sp. ZJ-599.</title>
        <authorList>
            <person name="Zhou J."/>
        </authorList>
    </citation>
    <scope>NUCLEOTIDE SEQUENCE [LARGE SCALE GENOMIC DNA]</scope>
    <source>
        <strain evidence="2 3">ZJ-599</strain>
    </source>
</reference>
<dbReference type="PANTHER" id="PTHR43842:SF2">
    <property type="entry name" value="PROPIONYL-COA CARBOXYLASE BETA CHAIN, MITOCHONDRIAL"/>
    <property type="match status" value="1"/>
</dbReference>
<proteinExistence type="predicted"/>
<dbReference type="InterPro" id="IPR034733">
    <property type="entry name" value="AcCoA_carboxyl_beta"/>
</dbReference>